<keyword evidence="3" id="KW-1185">Reference proteome</keyword>
<sequence>MATSSKVHLSPSQQPVFSVPGITAETADITSELLQENLEKHHIYFNNAGFHNHIVHHLLTLFALNATPAEIKQGWDDNVSYQRPPVPLKLSIVTDMHDPKKFKTYLGSEKYYHDFLILFQEEIDQKSWQDVLNEYLFKGDDRADDMLVRMFGGILHPIIHLGFGVEFEQPSIIAEALAQSAIHDNREASHLIESEKAARALAPDHQTDKPIVKLLGDIYIDTQRAPGSRAKYASQVHVTEENLEEKTAEMINAAAYFTGAAQHPPHQVRFDFWNIHAVNLSIFFCSFLKQPWLSTPHKIRLLEWKIRIDLAMYTSPRPPKLLLDEITNYESKQDSSWEDVFNRVKAYHDDGHACKLVRALANGEQICKRYEDKDGFVIKGDMWRKLANMAIDSVEAGSPDYVRSGAWSSVPLRDQSRL</sequence>
<reference evidence="2" key="1">
    <citation type="journal article" date="2020" name="Stud. Mycol.">
        <title>101 Dothideomycetes genomes: a test case for predicting lifestyles and emergence of pathogens.</title>
        <authorList>
            <person name="Haridas S."/>
            <person name="Albert R."/>
            <person name="Binder M."/>
            <person name="Bloem J."/>
            <person name="Labutti K."/>
            <person name="Salamov A."/>
            <person name="Andreopoulos B."/>
            <person name="Baker S."/>
            <person name="Barry K."/>
            <person name="Bills G."/>
            <person name="Bluhm B."/>
            <person name="Cannon C."/>
            <person name="Castanera R."/>
            <person name="Culley D."/>
            <person name="Daum C."/>
            <person name="Ezra D."/>
            <person name="Gonzalez J."/>
            <person name="Henrissat B."/>
            <person name="Kuo A."/>
            <person name="Liang C."/>
            <person name="Lipzen A."/>
            <person name="Lutzoni F."/>
            <person name="Magnuson J."/>
            <person name="Mondo S."/>
            <person name="Nolan M."/>
            <person name="Ohm R."/>
            <person name="Pangilinan J."/>
            <person name="Park H.-J."/>
            <person name="Ramirez L."/>
            <person name="Alfaro M."/>
            <person name="Sun H."/>
            <person name="Tritt A."/>
            <person name="Yoshinaga Y."/>
            <person name="Zwiers L.-H."/>
            <person name="Turgeon B."/>
            <person name="Goodwin S."/>
            <person name="Spatafora J."/>
            <person name="Crous P."/>
            <person name="Grigoriev I."/>
        </authorList>
    </citation>
    <scope>NUCLEOTIDE SEQUENCE</scope>
    <source>
        <strain evidence="2">CBS 269.34</strain>
    </source>
</reference>
<dbReference type="AlphaFoldDB" id="A0A6A6QU86"/>
<keyword evidence="1" id="KW-0560">Oxidoreductase</keyword>
<evidence type="ECO:0000256" key="1">
    <source>
        <dbReference type="ARBA" id="ARBA00023002"/>
    </source>
</evidence>
<protein>
    <recommendedName>
        <fullName evidence="4">HypA-like protein</fullName>
    </recommendedName>
</protein>
<evidence type="ECO:0000313" key="3">
    <source>
        <dbReference type="Proteomes" id="UP000799750"/>
    </source>
</evidence>
<gene>
    <name evidence="2" type="ORF">BU16DRAFT_460022</name>
</gene>
<dbReference type="GO" id="GO:0016491">
    <property type="term" value="F:oxidoreductase activity"/>
    <property type="evidence" value="ECO:0007669"/>
    <property type="project" value="UniProtKB-KW"/>
</dbReference>
<dbReference type="InterPro" id="IPR025337">
    <property type="entry name" value="Questin_oxidase-like"/>
</dbReference>
<accession>A0A6A6QU86</accession>
<evidence type="ECO:0000313" key="2">
    <source>
        <dbReference type="EMBL" id="KAF2495749.1"/>
    </source>
</evidence>
<dbReference type="Proteomes" id="UP000799750">
    <property type="component" value="Unassembled WGS sequence"/>
</dbReference>
<dbReference type="Pfam" id="PF14027">
    <property type="entry name" value="Questin_oxidase"/>
    <property type="match status" value="1"/>
</dbReference>
<dbReference type="PANTHER" id="PTHR35870">
    <property type="entry name" value="PROTEIN, PUTATIVE (AFU_ORTHOLOGUE AFUA_5G03330)-RELATED"/>
    <property type="match status" value="1"/>
</dbReference>
<organism evidence="2 3">
    <name type="scientific">Lophium mytilinum</name>
    <dbReference type="NCBI Taxonomy" id="390894"/>
    <lineage>
        <taxon>Eukaryota</taxon>
        <taxon>Fungi</taxon>
        <taxon>Dikarya</taxon>
        <taxon>Ascomycota</taxon>
        <taxon>Pezizomycotina</taxon>
        <taxon>Dothideomycetes</taxon>
        <taxon>Pleosporomycetidae</taxon>
        <taxon>Mytilinidiales</taxon>
        <taxon>Mytilinidiaceae</taxon>
        <taxon>Lophium</taxon>
    </lineage>
</organism>
<dbReference type="OrthoDB" id="10004862at2759"/>
<evidence type="ECO:0008006" key="4">
    <source>
        <dbReference type="Google" id="ProtNLM"/>
    </source>
</evidence>
<name>A0A6A6QU86_9PEZI</name>
<dbReference type="PANTHER" id="PTHR35870:SF1">
    <property type="entry name" value="PROTEIN, PUTATIVE (AFU_ORTHOLOGUE AFUA_5G03330)-RELATED"/>
    <property type="match status" value="1"/>
</dbReference>
<dbReference type="EMBL" id="MU004188">
    <property type="protein sequence ID" value="KAF2495749.1"/>
    <property type="molecule type" value="Genomic_DNA"/>
</dbReference>
<proteinExistence type="predicted"/>